<dbReference type="RefSeq" id="WP_321536805.1">
    <property type="nucleotide sequence ID" value="NZ_JARGDL010000024.1"/>
</dbReference>
<name>A0AAE3P284_9BACT</name>
<organism evidence="1 2">
    <name type="scientific">Stygiobacter electus</name>
    <dbReference type="NCBI Taxonomy" id="3032292"/>
    <lineage>
        <taxon>Bacteria</taxon>
        <taxon>Pseudomonadati</taxon>
        <taxon>Ignavibacteriota</taxon>
        <taxon>Ignavibacteria</taxon>
        <taxon>Ignavibacteriales</taxon>
        <taxon>Melioribacteraceae</taxon>
        <taxon>Stygiobacter</taxon>
    </lineage>
</organism>
<dbReference type="Proteomes" id="UP001221302">
    <property type="component" value="Unassembled WGS sequence"/>
</dbReference>
<dbReference type="AlphaFoldDB" id="A0AAE3P284"/>
<dbReference type="PIRSF" id="PIRSF016498">
    <property type="entry name" value="UCP016498"/>
    <property type="match status" value="1"/>
</dbReference>
<gene>
    <name evidence="1" type="ORF">P0M35_12790</name>
</gene>
<evidence type="ECO:0000313" key="2">
    <source>
        <dbReference type="Proteomes" id="UP001221302"/>
    </source>
</evidence>
<keyword evidence="2" id="KW-1185">Reference proteome</keyword>
<sequence>MEEVKPKYFTPKEANKTLPLVKKIVEDILNNAKQIKYYVETLGQEAENNVNVLALAEEINSYMNELEEIGCSYKDWSFELGLVDFPSVIDNKEVLLCWRSDEDSIKYYHGLFEGFIGRKLIPDEYL</sequence>
<protein>
    <submittedName>
        <fullName evidence="1">DUF2203 domain-containing protein</fullName>
    </submittedName>
</protein>
<dbReference type="InterPro" id="IPR018699">
    <property type="entry name" value="DUF2203"/>
</dbReference>
<accession>A0AAE3P284</accession>
<dbReference type="Pfam" id="PF09969">
    <property type="entry name" value="DUF2203"/>
    <property type="match status" value="1"/>
</dbReference>
<dbReference type="EMBL" id="JARGDL010000024">
    <property type="protein sequence ID" value="MDF1613034.1"/>
    <property type="molecule type" value="Genomic_DNA"/>
</dbReference>
<reference evidence="1" key="1">
    <citation type="submission" date="2023-03" db="EMBL/GenBank/DDBJ databases">
        <title>Stygiobacter electus gen. nov., sp. nov., facultatively anaerobic thermotolerant bacterium of the class Ignavibacteria from a well of Yessentuki mineral water deposit.</title>
        <authorList>
            <person name="Podosokorskaya O.A."/>
            <person name="Elcheninov A.G."/>
            <person name="Petrova N.F."/>
            <person name="Zavarzina D.G."/>
            <person name="Kublanov I.V."/>
            <person name="Merkel A.Y."/>
        </authorList>
    </citation>
    <scope>NUCLEOTIDE SEQUENCE</scope>
    <source>
        <strain evidence="1">09-Me</strain>
    </source>
</reference>
<comment type="caution">
    <text evidence="1">The sequence shown here is derived from an EMBL/GenBank/DDBJ whole genome shotgun (WGS) entry which is preliminary data.</text>
</comment>
<proteinExistence type="predicted"/>
<evidence type="ECO:0000313" key="1">
    <source>
        <dbReference type="EMBL" id="MDF1613034.1"/>
    </source>
</evidence>